<dbReference type="PRINTS" id="PR00320">
    <property type="entry name" value="GPROTEINBRPT"/>
</dbReference>
<dbReference type="InterPro" id="IPR020472">
    <property type="entry name" value="WD40_PAC1"/>
</dbReference>
<protein>
    <submittedName>
        <fullName evidence="10">WD40 repeat-like protein</fullName>
    </submittedName>
</protein>
<feature type="compositionally biased region" description="Basic and acidic residues" evidence="8">
    <location>
        <begin position="532"/>
        <end position="554"/>
    </location>
</feature>
<dbReference type="OrthoDB" id="727118at2759"/>
<accession>A0A066VAD2</accession>
<feature type="coiled-coil region" evidence="7">
    <location>
        <begin position="106"/>
        <end position="133"/>
    </location>
</feature>
<dbReference type="Proteomes" id="UP000027361">
    <property type="component" value="Unassembled WGS sequence"/>
</dbReference>
<feature type="repeat" description="WD" evidence="6">
    <location>
        <begin position="995"/>
        <end position="1020"/>
    </location>
</feature>
<dbReference type="PROSITE" id="PS00678">
    <property type="entry name" value="WD_REPEATS_1"/>
    <property type="match status" value="2"/>
</dbReference>
<dbReference type="AlphaFoldDB" id="A0A066VAD2"/>
<reference evidence="10 11" key="1">
    <citation type="submission" date="2014-05" db="EMBL/GenBank/DDBJ databases">
        <title>Draft genome sequence of a rare smut relative, Tilletiaria anomala UBC 951.</title>
        <authorList>
            <consortium name="DOE Joint Genome Institute"/>
            <person name="Toome M."/>
            <person name="Kuo A."/>
            <person name="Henrissat B."/>
            <person name="Lipzen A."/>
            <person name="Tritt A."/>
            <person name="Yoshinaga Y."/>
            <person name="Zane M."/>
            <person name="Barry K."/>
            <person name="Grigoriev I.V."/>
            <person name="Spatafora J.W."/>
            <person name="Aimea M.C."/>
        </authorList>
    </citation>
    <scope>NUCLEOTIDE SEQUENCE [LARGE SCALE GENOMIC DNA]</scope>
    <source>
        <strain evidence="10 11">UBC 951</strain>
    </source>
</reference>
<gene>
    <name evidence="10" type="ORF">K437DRAFT_259314</name>
</gene>
<dbReference type="InterPro" id="IPR013258">
    <property type="entry name" value="Striatin_N"/>
</dbReference>
<feature type="region of interest" description="Disordered" evidence="8">
    <location>
        <begin position="287"/>
        <end position="354"/>
    </location>
</feature>
<feature type="compositionally biased region" description="Polar residues" evidence="8">
    <location>
        <begin position="326"/>
        <end position="345"/>
    </location>
</feature>
<evidence type="ECO:0000256" key="4">
    <source>
        <dbReference type="ARBA" id="ARBA00022860"/>
    </source>
</evidence>
<feature type="region of interest" description="Disordered" evidence="8">
    <location>
        <begin position="375"/>
        <end position="564"/>
    </location>
</feature>
<evidence type="ECO:0000259" key="9">
    <source>
        <dbReference type="Pfam" id="PF08232"/>
    </source>
</evidence>
<dbReference type="InterPro" id="IPR036322">
    <property type="entry name" value="WD40_repeat_dom_sf"/>
</dbReference>
<feature type="region of interest" description="Disordered" evidence="8">
    <location>
        <begin position="213"/>
        <end position="254"/>
    </location>
</feature>
<organism evidence="10 11">
    <name type="scientific">Tilletiaria anomala (strain ATCC 24038 / CBS 436.72 / UBC 951)</name>
    <dbReference type="NCBI Taxonomy" id="1037660"/>
    <lineage>
        <taxon>Eukaryota</taxon>
        <taxon>Fungi</taxon>
        <taxon>Dikarya</taxon>
        <taxon>Basidiomycota</taxon>
        <taxon>Ustilaginomycotina</taxon>
        <taxon>Exobasidiomycetes</taxon>
        <taxon>Georgefischeriales</taxon>
        <taxon>Tilletiariaceae</taxon>
        <taxon>Tilletiaria</taxon>
    </lineage>
</organism>
<dbReference type="InterPro" id="IPR051488">
    <property type="entry name" value="WD_repeat_striatin"/>
</dbReference>
<dbReference type="OMA" id="KTDLMRR"/>
<sequence>MSGLADGGMGFVGGGGGGGGMGSAGGNMLQPLPQAGNGMGGAAAGGPGVAGAGMGLNGAGGGGGCMGSGSGAGSNQDTSSNGQSEYTLAGILHYLQSEWRRYERDRNEWEIERAEMRARIALLEGERRGIENLKTDLMRRVKMLEYALRQERSKYFSSSGNAPSAAAAAAAAAKHALGERSASGSGRTSPSRSDAEADVGAAHVKAGSTLSLTPSILGTLNGTGPGSDAGSTKGGTSSLSRQLTNSAKDPRSRAKSRYYLKQCLQEINYLTSVSVLNPLPDRGIESMVGAQYGSTPGPPRPRRTVGDNYNSPLLGHPSEGAAASLPSPSSYKRSPLGQGSFNALHQQPDAELGRARSLTSKAPYNQEPLMEANEPNAGEELSQPAEIVPSSNPSGVAAGAVGQGHPTIEIGKPSSPPSFTTDAPYDAPPKSPAMGTTPLPNGGSVEPYVTDRDSDSSATSRSWGSFSSGEESEGGFPDASSAPSVSVAGATTAVSPSTTSTSVPPADNDDEDHEAEQVTAIFRPGAGGAADGDWKKLKEEAQKQRERREHERRAGKAGAGSAAAAAGVNAQMTLTSDKTEQAKVAAAGRFSNDDELANLTLHDTDDEAAAEAKAANESSDVQLWKSKRILRSHLDAVRSIAFDGSNLALVSASDDNTLKYWSIDPTTTQPSLKLFADADSIITYRGHSAAVTSAIVSTQQRRAYSSSLDATIRVWRLPRHDSVPYLPFDPNTEEATLVGHTQAIWELCLLPDRSQNEVLLASASADGTVKLWDTQNLSSALKLSWDYFGSEPDTVAEKERRKFQAQGKELPVPTSISPCPANLRVCAVAYSNSVVKLFDIESGQQVLQMHSDATYDGTPATQINKVVAHPTLPLLITAHEDRYIRTFDLDTGTCTLSMQGHQDAVTSLDIDPAGLTLVSGGHDCSVRFWDLVSGPAAQAAAEGSNSGSKVMNKDKEAAAAGNNDATATGANGNVGGAAVCVQEISAHRKKAGEGVVAVKYHPSAPFFASAGADGIIRIYG</sequence>
<dbReference type="FunCoup" id="A0A066VAD2">
    <property type="interactions" value="115"/>
</dbReference>
<dbReference type="SUPFAM" id="SSF50978">
    <property type="entry name" value="WD40 repeat-like"/>
    <property type="match status" value="1"/>
</dbReference>
<evidence type="ECO:0000256" key="8">
    <source>
        <dbReference type="SAM" id="MobiDB-lite"/>
    </source>
</evidence>
<feature type="region of interest" description="Disordered" evidence="8">
    <location>
        <begin position="178"/>
        <end position="199"/>
    </location>
</feature>
<evidence type="ECO:0000256" key="2">
    <source>
        <dbReference type="ARBA" id="ARBA00022574"/>
    </source>
</evidence>
<keyword evidence="3" id="KW-0677">Repeat</keyword>
<dbReference type="EMBL" id="JMSN01000114">
    <property type="protein sequence ID" value="KDN38707.1"/>
    <property type="molecule type" value="Genomic_DNA"/>
</dbReference>
<dbReference type="Gene3D" id="1.20.5.300">
    <property type="match status" value="1"/>
</dbReference>
<evidence type="ECO:0000256" key="7">
    <source>
        <dbReference type="SAM" id="Coils"/>
    </source>
</evidence>
<dbReference type="PROSITE" id="PS50082">
    <property type="entry name" value="WD_REPEATS_2"/>
    <property type="match status" value="5"/>
</dbReference>
<evidence type="ECO:0000256" key="1">
    <source>
        <dbReference type="ARBA" id="ARBA00009616"/>
    </source>
</evidence>
<feature type="domain" description="Striatin N-terminal" evidence="9">
    <location>
        <begin position="87"/>
        <end position="273"/>
    </location>
</feature>
<feature type="repeat" description="WD" evidence="6">
    <location>
        <begin position="630"/>
        <end position="671"/>
    </location>
</feature>
<dbReference type="GeneID" id="25265229"/>
<dbReference type="InterPro" id="IPR001680">
    <property type="entry name" value="WD40_rpt"/>
</dbReference>
<evidence type="ECO:0000313" key="11">
    <source>
        <dbReference type="Proteomes" id="UP000027361"/>
    </source>
</evidence>
<dbReference type="InterPro" id="IPR015943">
    <property type="entry name" value="WD40/YVTN_repeat-like_dom_sf"/>
</dbReference>
<dbReference type="PANTHER" id="PTHR15653:SF0">
    <property type="entry name" value="CONNECTOR OF KINASE TO AP-1, ISOFORM E"/>
    <property type="match status" value="1"/>
</dbReference>
<dbReference type="RefSeq" id="XP_013240808.1">
    <property type="nucleotide sequence ID" value="XM_013385354.1"/>
</dbReference>
<evidence type="ECO:0000256" key="5">
    <source>
        <dbReference type="ARBA" id="ARBA00023054"/>
    </source>
</evidence>
<evidence type="ECO:0000256" key="6">
    <source>
        <dbReference type="PROSITE-ProRule" id="PRU00221"/>
    </source>
</evidence>
<dbReference type="CDD" id="cd00200">
    <property type="entry name" value="WD40"/>
    <property type="match status" value="1"/>
</dbReference>
<dbReference type="STRING" id="1037660.A0A066VAD2"/>
<feature type="compositionally biased region" description="Polar residues" evidence="8">
    <location>
        <begin position="182"/>
        <end position="192"/>
    </location>
</feature>
<evidence type="ECO:0000313" key="10">
    <source>
        <dbReference type="EMBL" id="KDN38707.1"/>
    </source>
</evidence>
<dbReference type="Pfam" id="PF08232">
    <property type="entry name" value="Striatin"/>
    <property type="match status" value="1"/>
</dbReference>
<feature type="repeat" description="WD" evidence="6">
    <location>
        <begin position="737"/>
        <end position="782"/>
    </location>
</feature>
<dbReference type="GO" id="GO:0005516">
    <property type="term" value="F:calmodulin binding"/>
    <property type="evidence" value="ECO:0007669"/>
    <property type="project" value="UniProtKB-KW"/>
</dbReference>
<proteinExistence type="inferred from homology"/>
<dbReference type="PROSITE" id="PS50294">
    <property type="entry name" value="WD_REPEATS_REGION"/>
    <property type="match status" value="5"/>
</dbReference>
<dbReference type="Pfam" id="PF00400">
    <property type="entry name" value="WD40"/>
    <property type="match status" value="5"/>
</dbReference>
<keyword evidence="5 7" id="KW-0175">Coiled coil</keyword>
<feature type="compositionally biased region" description="Low complexity" evidence="8">
    <location>
        <begin position="479"/>
        <end position="506"/>
    </location>
</feature>
<dbReference type="PANTHER" id="PTHR15653">
    <property type="entry name" value="STRIATIN"/>
    <property type="match status" value="1"/>
</dbReference>
<keyword evidence="11" id="KW-1185">Reference proteome</keyword>
<dbReference type="InterPro" id="IPR019775">
    <property type="entry name" value="WD40_repeat_CS"/>
</dbReference>
<comment type="caution">
    <text evidence="10">The sequence shown here is derived from an EMBL/GenBank/DDBJ whole genome shotgun (WGS) entry which is preliminary data.</text>
</comment>
<keyword evidence="4" id="KW-0112">Calmodulin-binding</keyword>
<dbReference type="HOGENOM" id="CLU_009108_1_0_1"/>
<feature type="compositionally biased region" description="Low complexity" evidence="8">
    <location>
        <begin position="456"/>
        <end position="469"/>
    </location>
</feature>
<dbReference type="InParanoid" id="A0A066VAD2"/>
<comment type="similarity">
    <text evidence="1">Belongs to the WD repeat striatin family.</text>
</comment>
<dbReference type="Gene3D" id="2.130.10.10">
    <property type="entry name" value="YVTN repeat-like/Quinoprotein amine dehydrogenase"/>
    <property type="match status" value="2"/>
</dbReference>
<evidence type="ECO:0000256" key="3">
    <source>
        <dbReference type="ARBA" id="ARBA00022737"/>
    </source>
</evidence>
<name>A0A066VAD2_TILAU</name>
<feature type="compositionally biased region" description="Polar residues" evidence="8">
    <location>
        <begin position="234"/>
        <end position="247"/>
    </location>
</feature>
<feature type="repeat" description="WD" evidence="6">
    <location>
        <begin position="898"/>
        <end position="939"/>
    </location>
</feature>
<feature type="repeat" description="WD" evidence="6">
    <location>
        <begin position="684"/>
        <end position="717"/>
    </location>
</feature>
<keyword evidence="2 6" id="KW-0853">WD repeat</keyword>
<dbReference type="SMART" id="SM00320">
    <property type="entry name" value="WD40"/>
    <property type="match status" value="7"/>
</dbReference>